<dbReference type="GO" id="GO:0022857">
    <property type="term" value="F:transmembrane transporter activity"/>
    <property type="evidence" value="ECO:0007669"/>
    <property type="project" value="InterPro"/>
</dbReference>
<evidence type="ECO:0000256" key="2">
    <source>
        <dbReference type="ARBA" id="ARBA00008537"/>
    </source>
</evidence>
<feature type="transmembrane region" description="Helical" evidence="8">
    <location>
        <begin position="427"/>
        <end position="447"/>
    </location>
</feature>
<dbReference type="NCBIfam" id="TIGR00711">
    <property type="entry name" value="efflux_EmrB"/>
    <property type="match status" value="1"/>
</dbReference>
<evidence type="ECO:0000256" key="4">
    <source>
        <dbReference type="ARBA" id="ARBA00022475"/>
    </source>
</evidence>
<evidence type="ECO:0000256" key="1">
    <source>
        <dbReference type="ARBA" id="ARBA00004651"/>
    </source>
</evidence>
<dbReference type="Proteomes" id="UP000247476">
    <property type="component" value="Unassembled WGS sequence"/>
</dbReference>
<comment type="caution">
    <text evidence="10">The sequence shown here is derived from an EMBL/GenBank/DDBJ whole genome shotgun (WGS) entry which is preliminary data.</text>
</comment>
<evidence type="ECO:0000256" key="8">
    <source>
        <dbReference type="SAM" id="Phobius"/>
    </source>
</evidence>
<dbReference type="Gene3D" id="1.20.1250.20">
    <property type="entry name" value="MFS general substrate transporter like domains"/>
    <property type="match status" value="1"/>
</dbReference>
<feature type="domain" description="Major facilitator superfamily (MFS) profile" evidence="9">
    <location>
        <begin position="41"/>
        <end position="501"/>
    </location>
</feature>
<dbReference type="PANTHER" id="PTHR42718:SF9">
    <property type="entry name" value="MAJOR FACILITATOR SUPERFAMILY MULTIDRUG TRANSPORTER MFSC"/>
    <property type="match status" value="1"/>
</dbReference>
<sequence length="513" mass="56012">MISSLFIICKKIHIIKFGYERIGGETVSENEALNRVRFWPVMIAIFCGSFISTLATSTINIALPLLQHHFETTLGTIQWTITGFMLAMGTIAPITGYLGERFSYKRLYLFALAGFTLASALCAFAWNPASLVVFRILQGAFSGLIVPATMTIIYQVIPREKQAMAMGLWGVSAMLAPAIGPTFAGWLLESWSWKWLFWINIPVGLVSVLCVTRFIPYYRLKVPKSFDLIGFVTVTIGSASLLVALGQGHAWGWASAEIVTLFAAGLVFLALFIWRELVAETPLLDLRVLANGRYTLTLVIVSILTVSLYSGMLLIPVFLQNIQRVTPMDTGLILLPASLAMALMMPIVAKLYEKIGPRWLLTTGIALLGVGTLTLSWLSVDVSHSYILFWMIVRNVGIAMVMMPASNAGMERIPPHLAGHASSMSNWTRNVFGSFSIAIFTSLLASYSTGHATDLVKSGVTDKVQLQLLSFTMSVDDVFLIATVIALVALPLSLTVGKLKPKLLSETKGMGAA</sequence>
<dbReference type="InterPro" id="IPR020846">
    <property type="entry name" value="MFS_dom"/>
</dbReference>
<evidence type="ECO:0000256" key="5">
    <source>
        <dbReference type="ARBA" id="ARBA00022692"/>
    </source>
</evidence>
<feature type="transmembrane region" description="Helical" evidence="8">
    <location>
        <begin position="77"/>
        <end position="98"/>
    </location>
</feature>
<feature type="transmembrane region" description="Helical" evidence="8">
    <location>
        <begin position="228"/>
        <end position="245"/>
    </location>
</feature>
<evidence type="ECO:0000256" key="6">
    <source>
        <dbReference type="ARBA" id="ARBA00022989"/>
    </source>
</evidence>
<organism evidence="10 11">
    <name type="scientific">Paenibacillus flagellatus</name>
    <dbReference type="NCBI Taxonomy" id="2211139"/>
    <lineage>
        <taxon>Bacteria</taxon>
        <taxon>Bacillati</taxon>
        <taxon>Bacillota</taxon>
        <taxon>Bacilli</taxon>
        <taxon>Bacillales</taxon>
        <taxon>Paenibacillaceae</taxon>
        <taxon>Paenibacillus</taxon>
    </lineage>
</organism>
<evidence type="ECO:0000256" key="7">
    <source>
        <dbReference type="ARBA" id="ARBA00023136"/>
    </source>
</evidence>
<evidence type="ECO:0000313" key="11">
    <source>
        <dbReference type="Proteomes" id="UP000247476"/>
    </source>
</evidence>
<feature type="transmembrane region" description="Helical" evidence="8">
    <location>
        <begin position="251"/>
        <end position="274"/>
    </location>
</feature>
<keyword evidence="5 8" id="KW-0812">Transmembrane</keyword>
<dbReference type="PROSITE" id="PS50850">
    <property type="entry name" value="MFS"/>
    <property type="match status" value="1"/>
</dbReference>
<dbReference type="Gene3D" id="1.20.1720.10">
    <property type="entry name" value="Multidrug resistance protein D"/>
    <property type="match status" value="1"/>
</dbReference>
<feature type="transmembrane region" description="Helical" evidence="8">
    <location>
        <begin position="38"/>
        <end position="65"/>
    </location>
</feature>
<dbReference type="AlphaFoldDB" id="A0A2V5JY70"/>
<dbReference type="InterPro" id="IPR004638">
    <property type="entry name" value="EmrB-like"/>
</dbReference>
<keyword evidence="3" id="KW-0813">Transport</keyword>
<keyword evidence="11" id="KW-1185">Reference proteome</keyword>
<dbReference type="InterPro" id="IPR011701">
    <property type="entry name" value="MFS"/>
</dbReference>
<protein>
    <submittedName>
        <fullName evidence="10">MFS transporter</fullName>
    </submittedName>
</protein>
<feature type="transmembrane region" description="Helical" evidence="8">
    <location>
        <begin position="359"/>
        <end position="380"/>
    </location>
</feature>
<keyword evidence="7 8" id="KW-0472">Membrane</keyword>
<dbReference type="PRINTS" id="PR01036">
    <property type="entry name" value="TCRTETB"/>
</dbReference>
<evidence type="ECO:0000313" key="10">
    <source>
        <dbReference type="EMBL" id="PYI51819.1"/>
    </source>
</evidence>
<dbReference type="SUPFAM" id="SSF103473">
    <property type="entry name" value="MFS general substrate transporter"/>
    <property type="match status" value="1"/>
</dbReference>
<feature type="transmembrane region" description="Helical" evidence="8">
    <location>
        <begin position="107"/>
        <end position="126"/>
    </location>
</feature>
<evidence type="ECO:0000259" key="9">
    <source>
        <dbReference type="PROSITE" id="PS50850"/>
    </source>
</evidence>
<feature type="transmembrane region" description="Helical" evidence="8">
    <location>
        <begin position="166"/>
        <end position="189"/>
    </location>
</feature>
<feature type="transmembrane region" description="Helical" evidence="8">
    <location>
        <begin position="386"/>
        <end position="406"/>
    </location>
</feature>
<comment type="similarity">
    <text evidence="2">Belongs to the major facilitator superfamily. EmrB family.</text>
</comment>
<feature type="transmembrane region" description="Helical" evidence="8">
    <location>
        <begin position="295"/>
        <end position="319"/>
    </location>
</feature>
<keyword evidence="6 8" id="KW-1133">Transmembrane helix</keyword>
<reference evidence="10 11" key="1">
    <citation type="submission" date="2018-05" db="EMBL/GenBank/DDBJ databases">
        <title>Paenibacillus flagellatus sp. nov., isolated from selenium mineral soil.</title>
        <authorList>
            <person name="Dai X."/>
        </authorList>
    </citation>
    <scope>NUCLEOTIDE SEQUENCE [LARGE SCALE GENOMIC DNA]</scope>
    <source>
        <strain evidence="10 11">DXL2</strain>
    </source>
</reference>
<evidence type="ECO:0000256" key="3">
    <source>
        <dbReference type="ARBA" id="ARBA00022448"/>
    </source>
</evidence>
<proteinExistence type="inferred from homology"/>
<name>A0A2V5JY70_9BACL</name>
<feature type="transmembrane region" description="Helical" evidence="8">
    <location>
        <begin position="331"/>
        <end position="352"/>
    </location>
</feature>
<dbReference type="OrthoDB" id="9816041at2"/>
<gene>
    <name evidence="10" type="ORF">DLM86_23145</name>
</gene>
<feature type="transmembrane region" description="Helical" evidence="8">
    <location>
        <begin position="478"/>
        <end position="496"/>
    </location>
</feature>
<feature type="transmembrane region" description="Helical" evidence="8">
    <location>
        <begin position="132"/>
        <end position="154"/>
    </location>
</feature>
<dbReference type="CDD" id="cd17503">
    <property type="entry name" value="MFS_LmrB_MDR_like"/>
    <property type="match status" value="1"/>
</dbReference>
<dbReference type="PANTHER" id="PTHR42718">
    <property type="entry name" value="MAJOR FACILITATOR SUPERFAMILY MULTIDRUG TRANSPORTER MFSC"/>
    <property type="match status" value="1"/>
</dbReference>
<dbReference type="EMBL" id="QJVJ01000011">
    <property type="protein sequence ID" value="PYI51819.1"/>
    <property type="molecule type" value="Genomic_DNA"/>
</dbReference>
<dbReference type="Pfam" id="PF07690">
    <property type="entry name" value="MFS_1"/>
    <property type="match status" value="1"/>
</dbReference>
<dbReference type="InterPro" id="IPR036259">
    <property type="entry name" value="MFS_trans_sf"/>
</dbReference>
<keyword evidence="4" id="KW-1003">Cell membrane</keyword>
<accession>A0A2V5JY70</accession>
<dbReference type="GO" id="GO:0005886">
    <property type="term" value="C:plasma membrane"/>
    <property type="evidence" value="ECO:0007669"/>
    <property type="project" value="UniProtKB-SubCell"/>
</dbReference>
<comment type="subcellular location">
    <subcellularLocation>
        <location evidence="1">Cell membrane</location>
        <topology evidence="1">Multi-pass membrane protein</topology>
    </subcellularLocation>
</comment>
<feature type="transmembrane region" description="Helical" evidence="8">
    <location>
        <begin position="195"/>
        <end position="216"/>
    </location>
</feature>